<evidence type="ECO:0000256" key="1">
    <source>
        <dbReference type="ARBA" id="ARBA00009129"/>
    </source>
</evidence>
<dbReference type="InterPro" id="IPR036629">
    <property type="entry name" value="YjbJ_sf"/>
</dbReference>
<accession>A0A3E2DLV1</accession>
<organism evidence="5 6">
    <name type="scientific">Cutibacterium avidum</name>
    <dbReference type="NCBI Taxonomy" id="33010"/>
    <lineage>
        <taxon>Bacteria</taxon>
        <taxon>Bacillati</taxon>
        <taxon>Actinomycetota</taxon>
        <taxon>Actinomycetes</taxon>
        <taxon>Propionibacteriales</taxon>
        <taxon>Propionibacteriaceae</taxon>
        <taxon>Cutibacterium</taxon>
    </lineage>
</organism>
<evidence type="ECO:0000313" key="4">
    <source>
        <dbReference type="EMBL" id="MEH1547706.1"/>
    </source>
</evidence>
<dbReference type="Pfam" id="PF05532">
    <property type="entry name" value="CsbD"/>
    <property type="match status" value="1"/>
</dbReference>
<name>A0A3E2DLV1_9ACTN</name>
<dbReference type="Proteomes" id="UP001309299">
    <property type="component" value="Unassembled WGS sequence"/>
</dbReference>
<dbReference type="RefSeq" id="WP_004808547.1">
    <property type="nucleotide sequence ID" value="NZ_AP024308.1"/>
</dbReference>
<proteinExistence type="inferred from homology"/>
<dbReference type="InterPro" id="IPR008462">
    <property type="entry name" value="CsbD"/>
</dbReference>
<dbReference type="EMBL" id="NOWI01000002">
    <property type="protein sequence ID" value="RFT46359.1"/>
    <property type="molecule type" value="Genomic_DNA"/>
</dbReference>
<comment type="caution">
    <text evidence="5">The sequence shown here is derived from an EMBL/GenBank/DDBJ whole genome shotgun (WGS) entry which is preliminary data.</text>
</comment>
<comment type="similarity">
    <text evidence="1">Belongs to the UPF0337 (CsbD) family.</text>
</comment>
<gene>
    <name evidence="5" type="ORF">CHT91_02035</name>
    <name evidence="4" type="ORF">V7F78_12030</name>
</gene>
<evidence type="ECO:0000259" key="3">
    <source>
        <dbReference type="Pfam" id="PF05532"/>
    </source>
</evidence>
<dbReference type="SUPFAM" id="SSF69047">
    <property type="entry name" value="Hypothetical protein YjbJ"/>
    <property type="match status" value="1"/>
</dbReference>
<feature type="domain" description="CsbD-like" evidence="3">
    <location>
        <begin position="5"/>
        <end position="56"/>
    </location>
</feature>
<evidence type="ECO:0000313" key="6">
    <source>
        <dbReference type="Proteomes" id="UP000259211"/>
    </source>
</evidence>
<dbReference type="EMBL" id="JBAKUA010000026">
    <property type="protein sequence ID" value="MEH1547706.1"/>
    <property type="molecule type" value="Genomic_DNA"/>
</dbReference>
<dbReference type="Gene3D" id="1.10.1470.10">
    <property type="entry name" value="YjbJ"/>
    <property type="match status" value="1"/>
</dbReference>
<dbReference type="Proteomes" id="UP000259211">
    <property type="component" value="Unassembled WGS sequence"/>
</dbReference>
<evidence type="ECO:0000256" key="2">
    <source>
        <dbReference type="SAM" id="MobiDB-lite"/>
    </source>
</evidence>
<reference evidence="4" key="2">
    <citation type="submission" date="2024-02" db="EMBL/GenBank/DDBJ databases">
        <title>Bacterial skin colonization with Propionibacterium avidum as a risk factor for Periprosthetic Joint Infections - a single-center prospective study.</title>
        <authorList>
            <person name="Achermann Y."/>
        </authorList>
    </citation>
    <scope>NUCLEOTIDE SEQUENCE</scope>
    <source>
        <strain evidence="4">PAVI-2017310195</strain>
    </source>
</reference>
<feature type="compositionally biased region" description="Basic and acidic residues" evidence="2">
    <location>
        <begin position="36"/>
        <end position="56"/>
    </location>
</feature>
<reference evidence="5 6" key="1">
    <citation type="submission" date="2017-07" db="EMBL/GenBank/DDBJ databases">
        <authorList>
            <person name="Sun Z.S."/>
            <person name="Albrecht U."/>
            <person name="Echele G."/>
            <person name="Lee C.C."/>
        </authorList>
    </citation>
    <scope>NUCLEOTIDE SEQUENCE [LARGE SCALE GENOMIC DNA]</scope>
    <source>
        <strain evidence="5 6">P16-029</strain>
    </source>
</reference>
<dbReference type="AlphaFoldDB" id="A0A3E2DLV1"/>
<dbReference type="GeneID" id="29842825"/>
<feature type="region of interest" description="Disordered" evidence="2">
    <location>
        <begin position="21"/>
        <end position="56"/>
    </location>
</feature>
<sequence length="71" mass="7499">MGLSDKIKSKSDELVGAAKEKIGDVTDNADLQGEGADQKASGKVDQKVDDAKDKATDLKHDVQAATDKLKD</sequence>
<protein>
    <submittedName>
        <fullName evidence="5">CsbD family protein</fullName>
    </submittedName>
</protein>
<evidence type="ECO:0000313" key="5">
    <source>
        <dbReference type="EMBL" id="RFT46359.1"/>
    </source>
</evidence>